<dbReference type="InterPro" id="IPR029044">
    <property type="entry name" value="Nucleotide-diphossugar_trans"/>
</dbReference>
<dbReference type="Proteomes" id="UP001595755">
    <property type="component" value="Unassembled WGS sequence"/>
</dbReference>
<evidence type="ECO:0000313" key="6">
    <source>
        <dbReference type="EMBL" id="MFC4304596.1"/>
    </source>
</evidence>
<dbReference type="EMBL" id="JBHSED010000029">
    <property type="protein sequence ID" value="MFC4304596.1"/>
    <property type="molecule type" value="Genomic_DNA"/>
</dbReference>
<dbReference type="Pfam" id="PF00535">
    <property type="entry name" value="Glycos_transf_2"/>
    <property type="match status" value="1"/>
</dbReference>
<protein>
    <submittedName>
        <fullName evidence="6">Glycosyltransferase family 2 protein</fullName>
        <ecNumber evidence="6">2.4.-.-</ecNumber>
    </submittedName>
</protein>
<dbReference type="EC" id="2.4.-.-" evidence="6"/>
<keyword evidence="4 6" id="KW-0808">Transferase</keyword>
<dbReference type="InterPro" id="IPR001173">
    <property type="entry name" value="Glyco_trans_2-like"/>
</dbReference>
<dbReference type="PANTHER" id="PTHR43179:SF12">
    <property type="entry name" value="GALACTOFURANOSYLTRANSFERASE GLFT2"/>
    <property type="match status" value="1"/>
</dbReference>
<proteinExistence type="inferred from homology"/>
<dbReference type="Gene3D" id="3.90.550.10">
    <property type="entry name" value="Spore Coat Polysaccharide Biosynthesis Protein SpsA, Chain A"/>
    <property type="match status" value="1"/>
</dbReference>
<dbReference type="SUPFAM" id="SSF53448">
    <property type="entry name" value="Nucleotide-diphospho-sugar transferases"/>
    <property type="match status" value="1"/>
</dbReference>
<gene>
    <name evidence="6" type="ORF">ACFO1S_14295</name>
</gene>
<evidence type="ECO:0000256" key="1">
    <source>
        <dbReference type="ARBA" id="ARBA00004776"/>
    </source>
</evidence>
<comment type="similarity">
    <text evidence="2">Belongs to the glycosyltransferase 2 family.</text>
</comment>
<dbReference type="GO" id="GO:0016757">
    <property type="term" value="F:glycosyltransferase activity"/>
    <property type="evidence" value="ECO:0007669"/>
    <property type="project" value="UniProtKB-KW"/>
</dbReference>
<feature type="domain" description="Glycosyltransferase 2-like" evidence="5">
    <location>
        <begin position="5"/>
        <end position="170"/>
    </location>
</feature>
<organism evidence="6 7">
    <name type="scientific">Cohnella boryungensis</name>
    <dbReference type="NCBI Taxonomy" id="768479"/>
    <lineage>
        <taxon>Bacteria</taxon>
        <taxon>Bacillati</taxon>
        <taxon>Bacillota</taxon>
        <taxon>Bacilli</taxon>
        <taxon>Bacillales</taxon>
        <taxon>Paenibacillaceae</taxon>
        <taxon>Cohnella</taxon>
    </lineage>
</organism>
<evidence type="ECO:0000256" key="3">
    <source>
        <dbReference type="ARBA" id="ARBA00022676"/>
    </source>
</evidence>
<comment type="caution">
    <text evidence="6">The sequence shown here is derived from an EMBL/GenBank/DDBJ whole genome shotgun (WGS) entry which is preliminary data.</text>
</comment>
<sequence>MSRASIIIPTYNALDLLQRCVSSIRRHTEPPYEIIVADNGSTDGTASWCLKEKLMLISLPRNEGFPAACNKGLRLSTGDTLVLLNNDTVVTPNWLRSLSAALHSGTDVGIVGPVTNYASGSQQVNYPFEDLAEFERIAATVNLPDRAKWKRVERIVGFCFVFRRDLMEKIGLLDERFSPGHYEDDDYCLRTRMHGYSLLVCHDALIYHEGSASFKREGSQQQSLLVERNYRLFVDKWQLDPRSFV</sequence>
<evidence type="ECO:0000259" key="5">
    <source>
        <dbReference type="Pfam" id="PF00535"/>
    </source>
</evidence>
<dbReference type="CDD" id="cd04186">
    <property type="entry name" value="GT_2_like_c"/>
    <property type="match status" value="1"/>
</dbReference>
<evidence type="ECO:0000256" key="2">
    <source>
        <dbReference type="ARBA" id="ARBA00006739"/>
    </source>
</evidence>
<dbReference type="RefSeq" id="WP_204604789.1">
    <property type="nucleotide sequence ID" value="NZ_JBHSED010000029.1"/>
</dbReference>
<evidence type="ECO:0000313" key="7">
    <source>
        <dbReference type="Proteomes" id="UP001595755"/>
    </source>
</evidence>
<reference evidence="7" key="1">
    <citation type="journal article" date="2019" name="Int. J. Syst. Evol. Microbiol.">
        <title>The Global Catalogue of Microorganisms (GCM) 10K type strain sequencing project: providing services to taxonomists for standard genome sequencing and annotation.</title>
        <authorList>
            <consortium name="The Broad Institute Genomics Platform"/>
            <consortium name="The Broad Institute Genome Sequencing Center for Infectious Disease"/>
            <person name="Wu L."/>
            <person name="Ma J."/>
        </authorList>
    </citation>
    <scope>NUCLEOTIDE SEQUENCE [LARGE SCALE GENOMIC DNA]</scope>
    <source>
        <strain evidence="7">CGMCC 4.1641</strain>
    </source>
</reference>
<accession>A0ABV8SBA3</accession>
<name>A0ABV8SBA3_9BACL</name>
<evidence type="ECO:0000256" key="4">
    <source>
        <dbReference type="ARBA" id="ARBA00022679"/>
    </source>
</evidence>
<dbReference type="PANTHER" id="PTHR43179">
    <property type="entry name" value="RHAMNOSYLTRANSFERASE WBBL"/>
    <property type="match status" value="1"/>
</dbReference>
<keyword evidence="3 6" id="KW-0328">Glycosyltransferase</keyword>
<keyword evidence="7" id="KW-1185">Reference proteome</keyword>
<comment type="pathway">
    <text evidence="1">Cell wall biogenesis; cell wall polysaccharide biosynthesis.</text>
</comment>